<reference evidence="2" key="3">
    <citation type="submission" date="2020-05" db="EMBL/GenBank/DDBJ databases">
        <title>Complete genome sequence of Bradyrhizobium diazoefficiens XF4 isolated from soybean nodule.</title>
        <authorList>
            <person name="Noda R."/>
            <person name="Kakizaki K."/>
            <person name="Minamisawa K."/>
        </authorList>
    </citation>
    <scope>NUCLEOTIDE SEQUENCE</scope>
    <source>
        <strain evidence="2">XF4</strain>
    </source>
</reference>
<name>A0A810CS38_9BRAD</name>
<reference evidence="3" key="2">
    <citation type="submission" date="2020-05" db="EMBL/GenBank/DDBJ databases">
        <title>Complete genome sequence of Bradyrhizobium diazoefficiens XF10 isolated from soybean nodule.</title>
        <authorList>
            <person name="Noda R."/>
            <person name="Kakizaki K."/>
            <person name="Minamisawa K."/>
        </authorList>
    </citation>
    <scope>NUCLEOTIDE SEQUENCE</scope>
    <source>
        <strain evidence="3">XF10</strain>
    </source>
</reference>
<dbReference type="EMBL" id="AP023091">
    <property type="protein sequence ID" value="BCE22135.1"/>
    <property type="molecule type" value="Genomic_DNA"/>
</dbReference>
<dbReference type="AlphaFoldDB" id="A0A810CS38"/>
<dbReference type="EMBL" id="AP023094">
    <property type="protein sequence ID" value="BCE48400.1"/>
    <property type="molecule type" value="Genomic_DNA"/>
</dbReference>
<dbReference type="EMBL" id="AP023099">
    <property type="protein sequence ID" value="BCE91916.1"/>
    <property type="molecule type" value="Genomic_DNA"/>
</dbReference>
<evidence type="ECO:0000313" key="2">
    <source>
        <dbReference type="EMBL" id="BCE48400.1"/>
    </source>
</evidence>
<evidence type="ECO:0000313" key="1">
    <source>
        <dbReference type="EMBL" id="BCE22135.1"/>
    </source>
</evidence>
<protein>
    <submittedName>
        <fullName evidence="3">Uncharacterized protein</fullName>
    </submittedName>
</protein>
<proteinExistence type="predicted"/>
<evidence type="ECO:0000313" key="3">
    <source>
        <dbReference type="EMBL" id="BCE91916.1"/>
    </source>
</evidence>
<organism evidence="3">
    <name type="scientific">Bradyrhizobium diazoefficiens</name>
    <dbReference type="NCBI Taxonomy" id="1355477"/>
    <lineage>
        <taxon>Bacteria</taxon>
        <taxon>Pseudomonadati</taxon>
        <taxon>Pseudomonadota</taxon>
        <taxon>Alphaproteobacteria</taxon>
        <taxon>Hyphomicrobiales</taxon>
        <taxon>Nitrobacteraceae</taxon>
        <taxon>Bradyrhizobium</taxon>
    </lineage>
</organism>
<reference evidence="1" key="1">
    <citation type="submission" date="2020-05" db="EMBL/GenBank/DDBJ databases">
        <title>Complete genome sequence of Bradyrhizobium diazoefficiens XF1 isolated from soybean nodule.</title>
        <authorList>
            <person name="Noda R."/>
            <person name="Kakizaki K."/>
            <person name="Minamisawa K."/>
        </authorList>
    </citation>
    <scope>NUCLEOTIDE SEQUENCE</scope>
    <source>
        <strain evidence="1">XF1</strain>
    </source>
</reference>
<accession>A0A810CS38</accession>
<gene>
    <name evidence="3" type="ORF">XF10B_47140</name>
    <name evidence="1" type="ORF">XF1B_48160</name>
    <name evidence="2" type="ORF">XF4B_47490</name>
</gene>
<sequence length="60" mass="7136">MRLIYEPTGQELKPGDKVPTFRKEMVTVQSFNERRVYCKDDRGNVNEWFHSVIHSRVVDP</sequence>